<dbReference type="InterPro" id="IPR050614">
    <property type="entry name" value="Synaptic_Scaffolding_LAP-MAGUK"/>
</dbReference>
<dbReference type="Proteomes" id="UP000215902">
    <property type="component" value="Unassembled WGS sequence"/>
</dbReference>
<dbReference type="InterPro" id="IPR055414">
    <property type="entry name" value="LRR_R13L4/SHOC2-like"/>
</dbReference>
<dbReference type="GO" id="GO:0043113">
    <property type="term" value="P:receptor clustering"/>
    <property type="evidence" value="ECO:0007669"/>
    <property type="project" value="TreeGrafter"/>
</dbReference>
<dbReference type="GO" id="GO:0005912">
    <property type="term" value="C:adherens junction"/>
    <property type="evidence" value="ECO:0007669"/>
    <property type="project" value="TreeGrafter"/>
</dbReference>
<dbReference type="SUPFAM" id="SSF50156">
    <property type="entry name" value="PDZ domain-like"/>
    <property type="match status" value="1"/>
</dbReference>
<dbReference type="SUPFAM" id="SSF52058">
    <property type="entry name" value="L domain-like"/>
    <property type="match status" value="1"/>
</dbReference>
<dbReference type="InterPro" id="IPR003591">
    <property type="entry name" value="Leu-rich_rpt_typical-subtyp"/>
</dbReference>
<dbReference type="AlphaFoldDB" id="A0A267DQU6"/>
<evidence type="ECO:0000313" key="6">
    <source>
        <dbReference type="Proteomes" id="UP000215902"/>
    </source>
</evidence>
<sequence length="869" mass="93081">LSCACRPKKSVEIRTLDFRNQHLAEVPADAFKNEATLEVLLLDHNKLTELRKELFCCRSLFKLSLSNNCLQCLPPSIGSLCNLGELSLKNNSLVELPDEIKACKYLHTLDLSGNLFEVLPEDISSLSHLANLTLNECSLRKLPNTLGRLGSLCVLEVRGNKLRSLPACIGRLKSLERLDAGENELELLPESFGELQSLCDCWLDKNRLSCLPASIGQLTSLSFFDLSGNRIETLPHELGLCAALCDLNLSANLLRCLPDTVDGLTGLAGLRLDANRLLQLPQSIGRLSALCDLNISSNLLACLPPTIGLLRQLQTLHADCNRLTELPSSIGSCSSLTILSLRANLLRFVPDEIGHLQELRVLNLSANRLDCLPISMLRLPDLQALWLSDNQTEPLPRLQPEDVLAGKAVLRVLTCYLLPQLPVPLATLREEDELDDFNSMERQRTVQFAVDGGESPSDAAEDRHLPKDLPDGRRRVWAACVPTSTERVGLSTALGVQASCLRRCLPCVTSNSSSAESAAHYLPHLPTLGNPDGVTTEVANSPSDDAAKTTTAASRQNPLDLVSPLSTSSPLSGHQAVSNGSDPNNNNNGTSDAYEMVLLQDATPVATIRIRPGDHSHSHLRQHYGYDSDGGLPAARVRSLPATVAPLSRRGSHPGSQLPPIAQSESALTPPLHQPPPPPPPPPRGPHWPTAPSGPAAPIAVPEDSASSDSGYGGRRPAPAPPPARSPPPTPPQIHNLPPSSGIRVPPVRTSTASVAVLPDADFRSGGSSSEFSVPVAAAASTLLLWVTIDRGPTLGFSVSGGADTAEGGVFVSRLLPNCPASDLLRFGDRILQVNEMPFGGLSHSEAVQFLKAQGRVRLLIQRSVSSEP</sequence>
<feature type="non-terminal residue" evidence="5">
    <location>
        <position position="1"/>
    </location>
</feature>
<dbReference type="GO" id="GO:0014069">
    <property type="term" value="C:postsynaptic density"/>
    <property type="evidence" value="ECO:0007669"/>
    <property type="project" value="TreeGrafter"/>
</dbReference>
<proteinExistence type="predicted"/>
<protein>
    <recommendedName>
        <fullName evidence="4">PDZ domain-containing protein</fullName>
    </recommendedName>
</protein>
<dbReference type="GO" id="GO:0016323">
    <property type="term" value="C:basolateral plasma membrane"/>
    <property type="evidence" value="ECO:0007669"/>
    <property type="project" value="TreeGrafter"/>
</dbReference>
<gene>
    <name evidence="5" type="ORF">BOX15_Mlig032817g1</name>
</gene>
<dbReference type="SUPFAM" id="SSF52075">
    <property type="entry name" value="Outer arm dynein light chain 1"/>
    <property type="match status" value="1"/>
</dbReference>
<dbReference type="SMART" id="SM00228">
    <property type="entry name" value="PDZ"/>
    <property type="match status" value="1"/>
</dbReference>
<dbReference type="SMART" id="SM00369">
    <property type="entry name" value="LRR_TYP"/>
    <property type="match status" value="12"/>
</dbReference>
<dbReference type="GO" id="GO:0098968">
    <property type="term" value="P:neurotransmitter receptor transport postsynaptic membrane to endosome"/>
    <property type="evidence" value="ECO:0007669"/>
    <property type="project" value="TreeGrafter"/>
</dbReference>
<dbReference type="InterPro" id="IPR001611">
    <property type="entry name" value="Leu-rich_rpt"/>
</dbReference>
<dbReference type="Pfam" id="PF23598">
    <property type="entry name" value="LRR_14"/>
    <property type="match status" value="1"/>
</dbReference>
<evidence type="ECO:0000256" key="1">
    <source>
        <dbReference type="ARBA" id="ARBA00022614"/>
    </source>
</evidence>
<keyword evidence="2" id="KW-0677">Repeat</keyword>
<dbReference type="GO" id="GO:0045197">
    <property type="term" value="P:establishment or maintenance of epithelial cell apical/basal polarity"/>
    <property type="evidence" value="ECO:0007669"/>
    <property type="project" value="TreeGrafter"/>
</dbReference>
<dbReference type="OrthoDB" id="2187496at2759"/>
<dbReference type="Pfam" id="PF00595">
    <property type="entry name" value="PDZ"/>
    <property type="match status" value="1"/>
</dbReference>
<feature type="compositionally biased region" description="Pro residues" evidence="3">
    <location>
        <begin position="672"/>
        <end position="686"/>
    </location>
</feature>
<dbReference type="GO" id="GO:0098609">
    <property type="term" value="P:cell-cell adhesion"/>
    <property type="evidence" value="ECO:0007669"/>
    <property type="project" value="TreeGrafter"/>
</dbReference>
<dbReference type="Gene3D" id="2.30.42.10">
    <property type="match status" value="1"/>
</dbReference>
<dbReference type="InterPro" id="IPR032675">
    <property type="entry name" value="LRR_dom_sf"/>
</dbReference>
<evidence type="ECO:0000256" key="2">
    <source>
        <dbReference type="ARBA" id="ARBA00022737"/>
    </source>
</evidence>
<feature type="region of interest" description="Disordered" evidence="3">
    <location>
        <begin position="646"/>
        <end position="748"/>
    </location>
</feature>
<dbReference type="SMART" id="SM00364">
    <property type="entry name" value="LRR_BAC"/>
    <property type="match status" value="9"/>
</dbReference>
<dbReference type="PROSITE" id="PS51450">
    <property type="entry name" value="LRR"/>
    <property type="match status" value="2"/>
</dbReference>
<dbReference type="PANTHER" id="PTHR23119:SF50">
    <property type="entry name" value="PDZ DOMAIN-CONTAINING PROTEIN"/>
    <property type="match status" value="1"/>
</dbReference>
<dbReference type="PROSITE" id="PS50106">
    <property type="entry name" value="PDZ"/>
    <property type="match status" value="1"/>
</dbReference>
<dbReference type="InterPro" id="IPR001478">
    <property type="entry name" value="PDZ"/>
</dbReference>
<dbReference type="Pfam" id="PF13855">
    <property type="entry name" value="LRR_8"/>
    <property type="match status" value="2"/>
</dbReference>
<evidence type="ECO:0000256" key="3">
    <source>
        <dbReference type="SAM" id="MobiDB-lite"/>
    </source>
</evidence>
<organism evidence="5 6">
    <name type="scientific">Macrostomum lignano</name>
    <dbReference type="NCBI Taxonomy" id="282301"/>
    <lineage>
        <taxon>Eukaryota</taxon>
        <taxon>Metazoa</taxon>
        <taxon>Spiralia</taxon>
        <taxon>Lophotrochozoa</taxon>
        <taxon>Platyhelminthes</taxon>
        <taxon>Rhabditophora</taxon>
        <taxon>Macrostomorpha</taxon>
        <taxon>Macrostomida</taxon>
        <taxon>Macrostomidae</taxon>
        <taxon>Macrostomum</taxon>
    </lineage>
</organism>
<accession>A0A267DQU6</accession>
<dbReference type="CDD" id="cd00136">
    <property type="entry name" value="PDZ_canonical"/>
    <property type="match status" value="1"/>
</dbReference>
<feature type="domain" description="PDZ" evidence="4">
    <location>
        <begin position="790"/>
        <end position="855"/>
    </location>
</feature>
<feature type="region of interest" description="Disordered" evidence="3">
    <location>
        <begin position="532"/>
        <end position="591"/>
    </location>
</feature>
<reference evidence="5 6" key="1">
    <citation type="submission" date="2017-06" db="EMBL/GenBank/DDBJ databases">
        <title>A platform for efficient transgenesis in Macrostomum lignano, a flatworm model organism for stem cell research.</title>
        <authorList>
            <person name="Berezikov E."/>
        </authorList>
    </citation>
    <scope>NUCLEOTIDE SEQUENCE [LARGE SCALE GENOMIC DNA]</scope>
    <source>
        <strain evidence="5">DV1</strain>
        <tissue evidence="5">Whole organism</tissue>
    </source>
</reference>
<evidence type="ECO:0000313" key="5">
    <source>
        <dbReference type="EMBL" id="PAA51671.1"/>
    </source>
</evidence>
<keyword evidence="6" id="KW-1185">Reference proteome</keyword>
<comment type="caution">
    <text evidence="5">The sequence shown here is derived from an EMBL/GenBank/DDBJ whole genome shotgun (WGS) entry which is preliminary data.</text>
</comment>
<dbReference type="GO" id="GO:0019901">
    <property type="term" value="F:protein kinase binding"/>
    <property type="evidence" value="ECO:0007669"/>
    <property type="project" value="TreeGrafter"/>
</dbReference>
<dbReference type="GO" id="GO:0045211">
    <property type="term" value="C:postsynaptic membrane"/>
    <property type="evidence" value="ECO:0007669"/>
    <property type="project" value="TreeGrafter"/>
</dbReference>
<dbReference type="STRING" id="282301.A0A267DQU6"/>
<name>A0A267DQU6_9PLAT</name>
<feature type="compositionally biased region" description="Pro residues" evidence="3">
    <location>
        <begin position="718"/>
        <end position="732"/>
    </location>
</feature>
<dbReference type="GO" id="GO:0098887">
    <property type="term" value="P:neurotransmitter receptor transport, endosome to postsynaptic membrane"/>
    <property type="evidence" value="ECO:0007669"/>
    <property type="project" value="TreeGrafter"/>
</dbReference>
<keyword evidence="1" id="KW-0433">Leucine-rich repeat</keyword>
<dbReference type="InterPro" id="IPR036034">
    <property type="entry name" value="PDZ_sf"/>
</dbReference>
<dbReference type="PANTHER" id="PTHR23119">
    <property type="entry name" value="DISCS LARGE"/>
    <property type="match status" value="1"/>
</dbReference>
<dbReference type="Gene3D" id="3.80.10.10">
    <property type="entry name" value="Ribonuclease Inhibitor"/>
    <property type="match status" value="2"/>
</dbReference>
<dbReference type="EMBL" id="NIVC01003378">
    <property type="protein sequence ID" value="PAA51671.1"/>
    <property type="molecule type" value="Genomic_DNA"/>
</dbReference>
<evidence type="ECO:0000259" key="4">
    <source>
        <dbReference type="PROSITE" id="PS50106"/>
    </source>
</evidence>
<feature type="compositionally biased region" description="Low complexity" evidence="3">
    <location>
        <begin position="548"/>
        <end position="572"/>
    </location>
</feature>